<name>A0AA40AHV0_9PEZI</name>
<sequence length="216" mass="23635">MPSLQDLPFELISRIAESFCLRCGREPSRQCPLGCLAVSCHCCCPDRHDQNNTVDVNTATRALGALCLTSRPLNDAATPHISTTVHERSDGGPWPAPFSPSRPSLDTSSSSTFPSPFSVPKVKPTSCPRSCPTTKSHVDNYVASLPDDERNHFLRFDHQDDSLISGNTNDHVTILTSLCPSLETFEAMIGRDAALYFSPPRLVAVSPHPRTSVLRY</sequence>
<evidence type="ECO:0000256" key="1">
    <source>
        <dbReference type="SAM" id="MobiDB-lite"/>
    </source>
</evidence>
<feature type="compositionally biased region" description="Low complexity" evidence="1">
    <location>
        <begin position="101"/>
        <end position="119"/>
    </location>
</feature>
<evidence type="ECO:0000313" key="2">
    <source>
        <dbReference type="EMBL" id="KAK0716129.1"/>
    </source>
</evidence>
<reference evidence="2" key="1">
    <citation type="submission" date="2023-06" db="EMBL/GenBank/DDBJ databases">
        <title>Genome-scale phylogeny and comparative genomics of the fungal order Sordariales.</title>
        <authorList>
            <consortium name="Lawrence Berkeley National Laboratory"/>
            <person name="Hensen N."/>
            <person name="Bonometti L."/>
            <person name="Westerberg I."/>
            <person name="Brannstrom I.O."/>
            <person name="Guillou S."/>
            <person name="Cros-Aarteil S."/>
            <person name="Calhoun S."/>
            <person name="Haridas S."/>
            <person name="Kuo A."/>
            <person name="Mondo S."/>
            <person name="Pangilinan J."/>
            <person name="Riley R."/>
            <person name="Labutti K."/>
            <person name="Andreopoulos B."/>
            <person name="Lipzen A."/>
            <person name="Chen C."/>
            <person name="Yanf M."/>
            <person name="Daum C."/>
            <person name="Ng V."/>
            <person name="Clum A."/>
            <person name="Steindorff A."/>
            <person name="Ohm R."/>
            <person name="Martin F."/>
            <person name="Silar P."/>
            <person name="Natvig D."/>
            <person name="Lalanne C."/>
            <person name="Gautier V."/>
            <person name="Ament-Velasquez S.L."/>
            <person name="Kruys A."/>
            <person name="Hutchinson M.I."/>
            <person name="Powell A.J."/>
            <person name="Barry K."/>
            <person name="Miller A.N."/>
            <person name="Grigoriev I.V."/>
            <person name="Debuchy R."/>
            <person name="Gladieux P."/>
            <person name="Thoren M.H."/>
            <person name="Johannesson H."/>
        </authorList>
    </citation>
    <scope>NUCLEOTIDE SEQUENCE</scope>
    <source>
        <strain evidence="2">SMH4607-1</strain>
    </source>
</reference>
<organism evidence="2 3">
    <name type="scientific">Lasiosphaeris hirsuta</name>
    <dbReference type="NCBI Taxonomy" id="260670"/>
    <lineage>
        <taxon>Eukaryota</taxon>
        <taxon>Fungi</taxon>
        <taxon>Dikarya</taxon>
        <taxon>Ascomycota</taxon>
        <taxon>Pezizomycotina</taxon>
        <taxon>Sordariomycetes</taxon>
        <taxon>Sordariomycetidae</taxon>
        <taxon>Sordariales</taxon>
        <taxon>Lasiosphaeriaceae</taxon>
        <taxon>Lasiosphaeris</taxon>
    </lineage>
</organism>
<evidence type="ECO:0000313" key="3">
    <source>
        <dbReference type="Proteomes" id="UP001172102"/>
    </source>
</evidence>
<feature type="region of interest" description="Disordered" evidence="1">
    <location>
        <begin position="83"/>
        <end position="119"/>
    </location>
</feature>
<gene>
    <name evidence="2" type="ORF">B0H67DRAFT_582447</name>
</gene>
<keyword evidence="3" id="KW-1185">Reference proteome</keyword>
<proteinExistence type="predicted"/>
<dbReference type="Proteomes" id="UP001172102">
    <property type="component" value="Unassembled WGS sequence"/>
</dbReference>
<accession>A0AA40AHV0</accession>
<protein>
    <submittedName>
        <fullName evidence="2">Uncharacterized protein</fullName>
    </submittedName>
</protein>
<comment type="caution">
    <text evidence="2">The sequence shown here is derived from an EMBL/GenBank/DDBJ whole genome shotgun (WGS) entry which is preliminary data.</text>
</comment>
<dbReference type="EMBL" id="JAUKUA010000004">
    <property type="protein sequence ID" value="KAK0716129.1"/>
    <property type="molecule type" value="Genomic_DNA"/>
</dbReference>
<dbReference type="AlphaFoldDB" id="A0AA40AHV0"/>